<dbReference type="SUPFAM" id="SSF48452">
    <property type="entry name" value="TPR-like"/>
    <property type="match status" value="1"/>
</dbReference>
<dbReference type="AlphaFoldDB" id="A0A0C3C1L3"/>
<dbReference type="InterPro" id="IPR011990">
    <property type="entry name" value="TPR-like_helical_dom_sf"/>
</dbReference>
<organism evidence="3 4">
    <name type="scientific">Hebeloma cylindrosporum</name>
    <dbReference type="NCBI Taxonomy" id="76867"/>
    <lineage>
        <taxon>Eukaryota</taxon>
        <taxon>Fungi</taxon>
        <taxon>Dikarya</taxon>
        <taxon>Basidiomycota</taxon>
        <taxon>Agaricomycotina</taxon>
        <taxon>Agaricomycetes</taxon>
        <taxon>Agaricomycetidae</taxon>
        <taxon>Agaricales</taxon>
        <taxon>Agaricineae</taxon>
        <taxon>Hymenogastraceae</taxon>
        <taxon>Hebeloma</taxon>
    </lineage>
</organism>
<dbReference type="Gene3D" id="1.20.930.20">
    <property type="entry name" value="Adaptor protein Cbl, N-terminal domain"/>
    <property type="match status" value="1"/>
</dbReference>
<sequence>MGRGAKKQGMETKPSEKPEKLPVIAPQSTLVEDLTEVIELKSDELSNENSLSVVPTTTAYTMATMKEVLTVSQTAAGLMPVPFLQDAIGVALKIIQICEDASAVEQKVRNLQERISCLMIDILHHVTPEVEEENNQLLKGIEEDIKQLLRTLETINEDLQKISDQNRWIQAIYKELNLSTLEDCMDRLSVAVERFTLSNDLHDSKLLHELLGRLSSLANKIDAMHEDMKHRAIKVDVTADKVDDIHIKVNNIQKVLSELKRSGTRSDTLARQDMPLKPEIFHGRDDLVNDIAQLLLQEETSRVCIIGPGGMGKTSVSLAVVESPPIQERFPDGNLIWVPCIEATSATLFLEILYSQLQIPTGDKQLTLAKIISELAASKEPRLIMLDNFETPWNTPGGHQKIGDIIRKLAKLSHVAILVTMRGNHPPCDKAIKWQSKDLKATDEAACLRIYHDIYPGSENDPDVVGLLAALGHMPFAVKLVANLGLDSKWNAKRSLEEWLTLGPDLFDLNEAEENMNRSIRPSVESNLVKRNPNALTLLAILSLLPAGTSEQNLSLWAPALTIGSAIATLSQAALLVEKKRENSVSPVLFVVPVVQSFMQQKNRIAEEVRTQIHLSCCEYILSHACRVHDPTFPQKWKALAAEDTNIQSILFSSPTPQRNVPSHRTLEALVAFSWHRCDTKPSLEIANHVVTVAKASGVVRYIASAVWCLGKTYFQLSDFRLSCDHLQEARQLFNTFPPDEIELRRLGGQCGIDLVNAARFEYSSEISRWDFALTVAEECAALSDDLLHGRGLVALGFMMCQHEAWNAALPRLNRAKTMLKDPLDLAVVCQVISWVDSQRPRFQFDCAEDAIQEAWKHAELTDSPFIQAQISLDFCTILFSRDKDAEAWKYADIALMKASYTGDQYTAGEALQLMGYGYIRKGDYENAYSAYEAAYKKYSPANDIDLARCCKYMGEIDSLRGLDPAKQIGVHRRFRPRPYTRRLGPLTVRTSISVWRPLHSRN</sequence>
<evidence type="ECO:0000313" key="4">
    <source>
        <dbReference type="Proteomes" id="UP000053424"/>
    </source>
</evidence>
<dbReference type="SUPFAM" id="SSF52540">
    <property type="entry name" value="P-loop containing nucleoside triphosphate hydrolases"/>
    <property type="match status" value="1"/>
</dbReference>
<evidence type="ECO:0008006" key="5">
    <source>
        <dbReference type="Google" id="ProtNLM"/>
    </source>
</evidence>
<gene>
    <name evidence="3" type="ORF">M413DRAFT_444444</name>
</gene>
<reference evidence="3 4" key="1">
    <citation type="submission" date="2014-04" db="EMBL/GenBank/DDBJ databases">
        <authorList>
            <consortium name="DOE Joint Genome Institute"/>
            <person name="Kuo A."/>
            <person name="Gay G."/>
            <person name="Dore J."/>
            <person name="Kohler A."/>
            <person name="Nagy L.G."/>
            <person name="Floudas D."/>
            <person name="Copeland A."/>
            <person name="Barry K.W."/>
            <person name="Cichocki N."/>
            <person name="Veneault-Fourrey C."/>
            <person name="LaButti K."/>
            <person name="Lindquist E.A."/>
            <person name="Lipzen A."/>
            <person name="Lundell T."/>
            <person name="Morin E."/>
            <person name="Murat C."/>
            <person name="Sun H."/>
            <person name="Tunlid A."/>
            <person name="Henrissat B."/>
            <person name="Grigoriev I.V."/>
            <person name="Hibbett D.S."/>
            <person name="Martin F."/>
            <person name="Nordberg H.P."/>
            <person name="Cantor M.N."/>
            <person name="Hua S.X."/>
        </authorList>
    </citation>
    <scope>NUCLEOTIDE SEQUENCE [LARGE SCALE GENOMIC DNA]</scope>
    <source>
        <strain evidence="4">h7</strain>
    </source>
</reference>
<dbReference type="EMBL" id="KN831777">
    <property type="protein sequence ID" value="KIM42785.1"/>
    <property type="molecule type" value="Genomic_DNA"/>
</dbReference>
<accession>A0A0C3C1L3</accession>
<dbReference type="OrthoDB" id="1534087at2759"/>
<reference evidence="4" key="2">
    <citation type="submission" date="2015-01" db="EMBL/GenBank/DDBJ databases">
        <title>Evolutionary Origins and Diversification of the Mycorrhizal Mutualists.</title>
        <authorList>
            <consortium name="DOE Joint Genome Institute"/>
            <consortium name="Mycorrhizal Genomics Consortium"/>
            <person name="Kohler A."/>
            <person name="Kuo A."/>
            <person name="Nagy L.G."/>
            <person name="Floudas D."/>
            <person name="Copeland A."/>
            <person name="Barry K.W."/>
            <person name="Cichocki N."/>
            <person name="Veneault-Fourrey C."/>
            <person name="LaButti K."/>
            <person name="Lindquist E.A."/>
            <person name="Lipzen A."/>
            <person name="Lundell T."/>
            <person name="Morin E."/>
            <person name="Murat C."/>
            <person name="Riley R."/>
            <person name="Ohm R."/>
            <person name="Sun H."/>
            <person name="Tunlid A."/>
            <person name="Henrissat B."/>
            <person name="Grigoriev I.V."/>
            <person name="Hibbett D.S."/>
            <person name="Martin F."/>
        </authorList>
    </citation>
    <scope>NUCLEOTIDE SEQUENCE [LARGE SCALE GENOMIC DNA]</scope>
    <source>
        <strain evidence="4">h7</strain>
    </source>
</reference>
<protein>
    <recommendedName>
        <fullName evidence="5">NB-ARC domain-containing protein</fullName>
    </recommendedName>
</protein>
<dbReference type="CDD" id="cd21037">
    <property type="entry name" value="MLKL_NTD"/>
    <property type="match status" value="1"/>
</dbReference>
<proteinExistence type="predicted"/>
<dbReference type="InterPro" id="IPR036537">
    <property type="entry name" value="Adaptor_Cbl_N_dom_sf"/>
</dbReference>
<dbReference type="Gene3D" id="3.40.50.300">
    <property type="entry name" value="P-loop containing nucleotide triphosphate hydrolases"/>
    <property type="match status" value="1"/>
</dbReference>
<dbReference type="InterPro" id="IPR059179">
    <property type="entry name" value="MLKL-like_MCAfunc"/>
</dbReference>
<feature type="region of interest" description="Disordered" evidence="2">
    <location>
        <begin position="1"/>
        <end position="23"/>
    </location>
</feature>
<dbReference type="GO" id="GO:0007166">
    <property type="term" value="P:cell surface receptor signaling pathway"/>
    <property type="evidence" value="ECO:0007669"/>
    <property type="project" value="InterPro"/>
</dbReference>
<dbReference type="InterPro" id="IPR027417">
    <property type="entry name" value="P-loop_NTPase"/>
</dbReference>
<feature type="compositionally biased region" description="Basic and acidic residues" evidence="2">
    <location>
        <begin position="8"/>
        <end position="20"/>
    </location>
</feature>
<dbReference type="HOGENOM" id="CLU_010537_0_0_1"/>
<evidence type="ECO:0000256" key="1">
    <source>
        <dbReference type="SAM" id="Coils"/>
    </source>
</evidence>
<dbReference type="Gene3D" id="1.25.40.10">
    <property type="entry name" value="Tetratricopeptide repeat domain"/>
    <property type="match status" value="1"/>
</dbReference>
<feature type="coiled-coil region" evidence="1">
    <location>
        <begin position="94"/>
        <end position="165"/>
    </location>
</feature>
<dbReference type="Proteomes" id="UP000053424">
    <property type="component" value="Unassembled WGS sequence"/>
</dbReference>
<name>A0A0C3C1L3_HEBCY</name>
<dbReference type="PANTHER" id="PTHR47691:SF3">
    <property type="entry name" value="HTH-TYPE TRANSCRIPTIONAL REGULATOR RV0890C-RELATED"/>
    <property type="match status" value="1"/>
</dbReference>
<evidence type="ECO:0000256" key="2">
    <source>
        <dbReference type="SAM" id="MobiDB-lite"/>
    </source>
</evidence>
<keyword evidence="1" id="KW-0175">Coiled coil</keyword>
<evidence type="ECO:0000313" key="3">
    <source>
        <dbReference type="EMBL" id="KIM42785.1"/>
    </source>
</evidence>
<dbReference type="PANTHER" id="PTHR47691">
    <property type="entry name" value="REGULATOR-RELATED"/>
    <property type="match status" value="1"/>
</dbReference>
<keyword evidence="4" id="KW-1185">Reference proteome</keyword>
<dbReference type="STRING" id="686832.A0A0C3C1L3"/>